<proteinExistence type="predicted"/>
<dbReference type="CDD" id="cd06558">
    <property type="entry name" value="crotonase-like"/>
    <property type="match status" value="1"/>
</dbReference>
<dbReference type="GO" id="GO:0006574">
    <property type="term" value="P:L-valine catabolic process"/>
    <property type="evidence" value="ECO:0007669"/>
    <property type="project" value="TreeGrafter"/>
</dbReference>
<evidence type="ECO:0000256" key="1">
    <source>
        <dbReference type="ARBA" id="ARBA00001709"/>
    </source>
</evidence>
<comment type="catalytic activity">
    <reaction evidence="1">
        <text>3-hydroxy-2-methylpropanoyl-CoA + H2O = 3-hydroxy-2-methylpropanoate + CoA + H(+)</text>
        <dbReference type="Rhea" id="RHEA:20888"/>
        <dbReference type="ChEBI" id="CHEBI:11805"/>
        <dbReference type="ChEBI" id="CHEBI:15377"/>
        <dbReference type="ChEBI" id="CHEBI:15378"/>
        <dbReference type="ChEBI" id="CHEBI:57287"/>
        <dbReference type="ChEBI" id="CHEBI:57340"/>
        <dbReference type="EC" id="3.1.2.4"/>
    </reaction>
</comment>
<evidence type="ECO:0000259" key="4">
    <source>
        <dbReference type="Pfam" id="PF16113"/>
    </source>
</evidence>
<evidence type="ECO:0000313" key="6">
    <source>
        <dbReference type="Proteomes" id="UP000234560"/>
    </source>
</evidence>
<accession>A0AAF1BVZ3</accession>
<dbReference type="NCBIfam" id="NF004127">
    <property type="entry name" value="PRK05617.1"/>
    <property type="match status" value="1"/>
</dbReference>
<dbReference type="EMBL" id="CP136958">
    <property type="protein sequence ID" value="WOT01296.1"/>
    <property type="molecule type" value="Genomic_DNA"/>
</dbReference>
<dbReference type="RefSeq" id="WP_101679198.1">
    <property type="nucleotide sequence ID" value="NZ_CP136958.1"/>
</dbReference>
<keyword evidence="3 5" id="KW-0378">Hydrolase</keyword>
<reference evidence="5" key="1">
    <citation type="submission" date="2017-12" db="EMBL/GenBank/DDBJ databases">
        <authorList>
            <person name="Thomas-White K."/>
            <person name="Wolfe A.J."/>
        </authorList>
    </citation>
    <scope>NUCLEOTIDE SEQUENCE</scope>
    <source>
        <strain evidence="5">UMB0763</strain>
    </source>
</reference>
<dbReference type="KEGG" id="cpyr:CYJ47_08385"/>
<dbReference type="InterPro" id="IPR032259">
    <property type="entry name" value="HIBYL-CoA-H"/>
</dbReference>
<reference evidence="5" key="2">
    <citation type="submission" date="2023-10" db="EMBL/GenBank/DDBJ databases">
        <authorList>
            <person name="Choi B."/>
        </authorList>
    </citation>
    <scope>NUCLEOTIDE SEQUENCE</scope>
    <source>
        <strain evidence="5">UMB0763</strain>
    </source>
</reference>
<organism evidence="5 6">
    <name type="scientific">Corynebacterium pyruviciproducens</name>
    <dbReference type="NCBI Taxonomy" id="598660"/>
    <lineage>
        <taxon>Bacteria</taxon>
        <taxon>Bacillati</taxon>
        <taxon>Actinomycetota</taxon>
        <taxon>Actinomycetes</taxon>
        <taxon>Mycobacteriales</taxon>
        <taxon>Corynebacteriaceae</taxon>
        <taxon>Corynebacterium</taxon>
    </lineage>
</organism>
<evidence type="ECO:0000313" key="5">
    <source>
        <dbReference type="EMBL" id="WOT01296.1"/>
    </source>
</evidence>
<dbReference type="EC" id="3.1.2.4" evidence="2"/>
<evidence type="ECO:0000256" key="3">
    <source>
        <dbReference type="ARBA" id="ARBA00022801"/>
    </source>
</evidence>
<dbReference type="Gene3D" id="3.90.226.10">
    <property type="entry name" value="2-enoyl-CoA Hydratase, Chain A, domain 1"/>
    <property type="match status" value="1"/>
</dbReference>
<dbReference type="Pfam" id="PF16113">
    <property type="entry name" value="ECH_2"/>
    <property type="match status" value="1"/>
</dbReference>
<dbReference type="SUPFAM" id="SSF52096">
    <property type="entry name" value="ClpP/crotonase"/>
    <property type="match status" value="1"/>
</dbReference>
<dbReference type="AlphaFoldDB" id="A0AAF1BVZ3"/>
<dbReference type="GO" id="GO:0003860">
    <property type="term" value="F:3-hydroxyisobutyryl-CoA hydrolase activity"/>
    <property type="evidence" value="ECO:0007669"/>
    <property type="project" value="UniProtKB-EC"/>
</dbReference>
<name>A0AAF1BVZ3_9CORY</name>
<dbReference type="InterPro" id="IPR045004">
    <property type="entry name" value="ECH_dom"/>
</dbReference>
<sequence>METYTDFVLATTRHTTGVIELNRPQALNSLNVDMFETLDSVLERWAGDDRIHRVIIRSTSSRAFCAGGDMKLVREHAVRGDHDFGDYGLAREYDMNELLACYAKPVVALIDGLNMGGGLGVSVHGSHRVVTERAWMSMPEMAIGFVPDTGVTYMTQRMRGEYGPSPALAKFIGLTGYRMTPADCLWSGLATDFVHSTDIDAFADMMISESLDEAREKFVDNSAAGTSRVAGVIDSIEACFSGATWKDIDNALSSHGDAEFVDYVRDLQSNANPASLVAATALYTANEQVDDIRDALDNEFAVGALLRREPNFAEGVRAVLVDKDRAASFAPASTDDVDPAPYLEALARTGVA</sequence>
<feature type="domain" description="Enoyl-CoA hydratase/isomerase" evidence="4">
    <location>
        <begin position="17"/>
        <end position="340"/>
    </location>
</feature>
<protein>
    <recommendedName>
        <fullName evidence="2">3-hydroxyisobutyryl-CoA hydrolase</fullName>
        <ecNumber evidence="2">3.1.2.4</ecNumber>
    </recommendedName>
</protein>
<gene>
    <name evidence="5" type="ORF">CYJ47_08385</name>
</gene>
<evidence type="ECO:0000256" key="2">
    <source>
        <dbReference type="ARBA" id="ARBA00011915"/>
    </source>
</evidence>
<dbReference type="PANTHER" id="PTHR43176:SF3">
    <property type="entry name" value="3-HYDROXYISOBUTYRYL-COA HYDROLASE, MITOCHONDRIAL"/>
    <property type="match status" value="1"/>
</dbReference>
<dbReference type="PANTHER" id="PTHR43176">
    <property type="entry name" value="3-HYDROXYISOBUTYRYL-COA HYDROLASE-RELATED"/>
    <property type="match status" value="1"/>
</dbReference>
<dbReference type="InterPro" id="IPR029045">
    <property type="entry name" value="ClpP/crotonase-like_dom_sf"/>
</dbReference>
<dbReference type="Proteomes" id="UP000234560">
    <property type="component" value="Chromosome"/>
</dbReference>